<sequence>MKTNLKAFSVTLLTSALLAGCNSSNSDDPTGPYKTELNVISANMWHSLSRDFNDTSSFEIAVNELKHANADIVFLSEASGVNVRLAEALGMYVWQGEHNVQTVGIISKYPILKGYTARPDDQNVDRGANIGALLDVNGRDVVVWSNHLDYTNYITYDARGGNGVSWAAREGCVPVQDSEQLNQMNRLSKRPAQAKYMLEQLQPYMDDNTTIIFGGDFNEPSGLDWTEDTAQMYDRKGTVHDFLTHRLIRDAGYVDTYRELNPDPVINQGATWPFHQEDSWMGGQSYIDECGREQDDRDRIDLIYYNADAEGIELVDASLIGPRIYEYFPGPHGEDDTYTWDEKHTGLMVDEHGKPQYGERDFVSDHLWYKTTFVIDTPAQQPQRDSVSFEPEFDNVELSSYSDSEIKLTFTLENLGLWSEEIAYRIQVMGDNTGARSTSWLDVNLDSKPEGEMSIILTEEVLTQLTESELDNALQLRLRPQGSIAGWHKHYAVLTISKDELAQYANF</sequence>
<gene>
    <name evidence="3" type="ORF">QWJ08_06105</name>
</gene>
<reference evidence="3" key="1">
    <citation type="submission" date="2024-05" db="EMBL/GenBank/DDBJ databases">
        <title>Genome Sequences of Four Agar- Degrading Marine Bacteria.</title>
        <authorList>
            <person name="Phillips E.K."/>
            <person name="Shaffer J.C."/>
            <person name="Henson M.W."/>
            <person name="Temperton B."/>
            <person name="Thrash C.J."/>
            <person name="Martin M.O."/>
        </authorList>
    </citation>
    <scope>NUCLEOTIDE SEQUENCE</scope>
    <source>
        <strain evidence="3">EKP203</strain>
    </source>
</reference>
<dbReference type="PANTHER" id="PTHR41349:SF1">
    <property type="entry name" value="PROTEIN CBG08683"/>
    <property type="match status" value="1"/>
</dbReference>
<dbReference type="Gene3D" id="3.60.10.10">
    <property type="entry name" value="Endonuclease/exonuclease/phosphatase"/>
    <property type="match status" value="1"/>
</dbReference>
<evidence type="ECO:0000256" key="1">
    <source>
        <dbReference type="SAM" id="SignalP"/>
    </source>
</evidence>
<dbReference type="PROSITE" id="PS51257">
    <property type="entry name" value="PROKAR_LIPOPROTEIN"/>
    <property type="match status" value="1"/>
</dbReference>
<organism evidence="3 4">
    <name type="scientific">Vibrio agarivorans</name>
    <dbReference type="NCBI Taxonomy" id="153622"/>
    <lineage>
        <taxon>Bacteria</taxon>
        <taxon>Pseudomonadati</taxon>
        <taxon>Pseudomonadota</taxon>
        <taxon>Gammaproteobacteria</taxon>
        <taxon>Vibrionales</taxon>
        <taxon>Vibrionaceae</taxon>
        <taxon>Vibrio</taxon>
    </lineage>
</organism>
<dbReference type="InterPro" id="IPR036691">
    <property type="entry name" value="Endo/exonu/phosph_ase_sf"/>
</dbReference>
<accession>A0ABT7XYY6</accession>
<dbReference type="InterPro" id="IPR005135">
    <property type="entry name" value="Endo/exonuclease/phosphatase"/>
</dbReference>
<feature type="domain" description="Endonuclease/exonuclease/phosphatase" evidence="2">
    <location>
        <begin position="58"/>
        <end position="308"/>
    </location>
</feature>
<evidence type="ECO:0000313" key="3">
    <source>
        <dbReference type="EMBL" id="MDN2480962.1"/>
    </source>
</evidence>
<protein>
    <recommendedName>
        <fullName evidence="2">Endonuclease/exonuclease/phosphatase domain-containing protein</fullName>
    </recommendedName>
</protein>
<keyword evidence="1" id="KW-0732">Signal</keyword>
<feature type="signal peptide" evidence="1">
    <location>
        <begin position="1"/>
        <end position="26"/>
    </location>
</feature>
<evidence type="ECO:0000313" key="4">
    <source>
        <dbReference type="Proteomes" id="UP001169719"/>
    </source>
</evidence>
<comment type="caution">
    <text evidence="3">The sequence shown here is derived from an EMBL/GenBank/DDBJ whole genome shotgun (WGS) entry which is preliminary data.</text>
</comment>
<dbReference type="SUPFAM" id="SSF56219">
    <property type="entry name" value="DNase I-like"/>
    <property type="match status" value="1"/>
</dbReference>
<keyword evidence="4" id="KW-1185">Reference proteome</keyword>
<feature type="chain" id="PRO_5046783788" description="Endonuclease/exonuclease/phosphatase domain-containing protein" evidence="1">
    <location>
        <begin position="27"/>
        <end position="507"/>
    </location>
</feature>
<dbReference type="Proteomes" id="UP001169719">
    <property type="component" value="Unassembled WGS sequence"/>
</dbReference>
<dbReference type="PANTHER" id="PTHR41349">
    <property type="match status" value="1"/>
</dbReference>
<evidence type="ECO:0000259" key="2">
    <source>
        <dbReference type="Pfam" id="PF03372"/>
    </source>
</evidence>
<dbReference type="RefSeq" id="WP_289961110.1">
    <property type="nucleotide sequence ID" value="NZ_JAUEOZ010000001.1"/>
</dbReference>
<name>A0ABT7XYY6_9VIBR</name>
<proteinExistence type="predicted"/>
<dbReference type="EMBL" id="JAUEOZ010000001">
    <property type="protein sequence ID" value="MDN2480962.1"/>
    <property type="molecule type" value="Genomic_DNA"/>
</dbReference>
<dbReference type="Pfam" id="PF03372">
    <property type="entry name" value="Exo_endo_phos"/>
    <property type="match status" value="1"/>
</dbReference>